<accession>A0A3P8FVK7</accession>
<evidence type="ECO:0000313" key="2">
    <source>
        <dbReference type="EMBL" id="VDP63768.1"/>
    </source>
</evidence>
<dbReference type="OrthoDB" id="10592398at2759"/>
<dbReference type="Pfam" id="PF14701">
    <property type="entry name" value="hDGE_amylase"/>
    <property type="match status" value="1"/>
</dbReference>
<dbReference type="EMBL" id="UZAH01043869">
    <property type="protein sequence ID" value="VDP63768.1"/>
    <property type="molecule type" value="Genomic_DNA"/>
</dbReference>
<feature type="domain" description="Glycogen debranching enzyme glucanotransferase" evidence="1">
    <location>
        <begin position="1"/>
        <end position="30"/>
    </location>
</feature>
<reference evidence="2" key="1">
    <citation type="submission" date="2018-11" db="EMBL/GenBank/DDBJ databases">
        <authorList>
            <consortium name="Pathogen Informatics"/>
        </authorList>
    </citation>
    <scope>NUCLEOTIDE SEQUENCE [LARGE SCALE GENOMIC DNA]</scope>
</reference>
<evidence type="ECO:0000259" key="1">
    <source>
        <dbReference type="Pfam" id="PF14701"/>
    </source>
</evidence>
<protein>
    <recommendedName>
        <fullName evidence="1">Glycogen debranching enzyme glucanotransferase domain-containing protein</fullName>
    </recommendedName>
</protein>
<proteinExistence type="predicted"/>
<dbReference type="InterPro" id="IPR032792">
    <property type="entry name" value="AGL_glucanoTrfase"/>
</dbReference>
<sequence>MVNKIELEWNMLTVQDVVWNHAAKNARWLMVIF</sequence>
<organism evidence="2">
    <name type="scientific">Heligmosomoides polygyrus</name>
    <name type="common">Parasitic roundworm</name>
    <dbReference type="NCBI Taxonomy" id="6339"/>
    <lineage>
        <taxon>Eukaryota</taxon>
        <taxon>Metazoa</taxon>
        <taxon>Ecdysozoa</taxon>
        <taxon>Nematoda</taxon>
        <taxon>Chromadorea</taxon>
        <taxon>Rhabditida</taxon>
        <taxon>Rhabditina</taxon>
        <taxon>Rhabditomorpha</taxon>
        <taxon>Strongyloidea</taxon>
        <taxon>Heligmosomidae</taxon>
        <taxon>Heligmosomoides</taxon>
    </lineage>
</organism>
<name>A0A3P8FVK7_HELPZ</name>
<gene>
    <name evidence="2" type="ORF">HPBE_LOCUS27424</name>
</gene>
<dbReference type="AlphaFoldDB" id="A0A3P8FVK7"/>